<accession>W9QE98</accession>
<name>W9QE98_9ROSA</name>
<proteinExistence type="predicted"/>
<keyword evidence="2" id="KW-1185">Reference proteome</keyword>
<evidence type="ECO:0000313" key="2">
    <source>
        <dbReference type="Proteomes" id="UP000030645"/>
    </source>
</evidence>
<organism evidence="1 2">
    <name type="scientific">Morus notabilis</name>
    <dbReference type="NCBI Taxonomy" id="981085"/>
    <lineage>
        <taxon>Eukaryota</taxon>
        <taxon>Viridiplantae</taxon>
        <taxon>Streptophyta</taxon>
        <taxon>Embryophyta</taxon>
        <taxon>Tracheophyta</taxon>
        <taxon>Spermatophyta</taxon>
        <taxon>Magnoliopsida</taxon>
        <taxon>eudicotyledons</taxon>
        <taxon>Gunneridae</taxon>
        <taxon>Pentapetalae</taxon>
        <taxon>rosids</taxon>
        <taxon>fabids</taxon>
        <taxon>Rosales</taxon>
        <taxon>Moraceae</taxon>
        <taxon>Moreae</taxon>
        <taxon>Morus</taxon>
    </lineage>
</organism>
<evidence type="ECO:0000313" key="1">
    <source>
        <dbReference type="EMBL" id="EXB29858.1"/>
    </source>
</evidence>
<dbReference type="EMBL" id="KE343450">
    <property type="protein sequence ID" value="EXB29858.1"/>
    <property type="molecule type" value="Genomic_DNA"/>
</dbReference>
<protein>
    <submittedName>
        <fullName evidence="1">Uncharacterized protein</fullName>
    </submittedName>
</protein>
<reference evidence="2" key="1">
    <citation type="submission" date="2013-01" db="EMBL/GenBank/DDBJ databases">
        <title>Draft Genome Sequence of a Mulberry Tree, Morus notabilis C.K. Schneid.</title>
        <authorList>
            <person name="He N."/>
            <person name="Zhao S."/>
        </authorList>
    </citation>
    <scope>NUCLEOTIDE SEQUENCE</scope>
</reference>
<sequence length="169" mass="19398">MDVSVDSLQDVCNYTGGMVIGFFVSLVDVPLATMSSDPDIPFDSKLSRTQSRNILKAFKEGRFDGRWFLYVFKDKHFRASLPPSGYLSVHIRALRLPKTIRHTKQGVFRAFQLSKSDRNVDTLLIEANLRVSGLLFSLLDPRDLHVVQEYFNFSAEGKFFLFEQSYFLT</sequence>
<dbReference type="Proteomes" id="UP000030645">
    <property type="component" value="Unassembled WGS sequence"/>
</dbReference>
<gene>
    <name evidence="1" type="ORF">L484_016348</name>
</gene>
<dbReference type="AlphaFoldDB" id="W9QE98"/>